<reference evidence="20 21" key="1">
    <citation type="journal article" date="2015" name="Antonie Van Leeuwenhoek">
        <title>Lampropedia puyangensis sp. nov., isolated from symptomatic bark of Populus ? euramericana canker and emended description of Lampropedia hyalina (Ehrenberg 1832) Lee et al. 2004.</title>
        <authorList>
            <person name="Li Y."/>
            <person name="Wang T."/>
            <person name="Piao C.G."/>
            <person name="Wang L.F."/>
            <person name="Tian G.Z."/>
            <person name="Zhu T.H."/>
            <person name="Guo M.W."/>
        </authorList>
    </citation>
    <scope>NUCLEOTIDE SEQUENCE [LARGE SCALE GENOMIC DNA]</scope>
    <source>
        <strain evidence="20 21">2-bin</strain>
    </source>
</reference>
<name>A0A4S8FI19_9BURK</name>
<evidence type="ECO:0000256" key="8">
    <source>
        <dbReference type="ARBA" id="ARBA00022573"/>
    </source>
</evidence>
<comment type="similarity">
    <text evidence="4 19">Belongs to the CobS family.</text>
</comment>
<evidence type="ECO:0000256" key="9">
    <source>
        <dbReference type="ARBA" id="ARBA00022679"/>
    </source>
</evidence>
<evidence type="ECO:0000256" key="10">
    <source>
        <dbReference type="ARBA" id="ARBA00022692"/>
    </source>
</evidence>
<evidence type="ECO:0000256" key="19">
    <source>
        <dbReference type="HAMAP-Rule" id="MF_00719"/>
    </source>
</evidence>
<sequence length="284" mass="29658">MQALRHFLLALQYFTRIPITGRVGQWIGYSPEQLPKALAHLPGVGLLMGLCSAIVLSGVLLALPSVPQAPAVAWIAAIASTAATLLLTGAFHEDGLADLSDGLGGSYQTQRALDIMKDSRIGAFGAIAIVMALLSKVALIAAWLQAQAHLPLAQASVQAGALLVAAHVFSRVAPLCITACMAHVGDTAQSKSKPIAAHFQMRAFMVVVLWLLLTFALLYAAAPQMSWWIGLLGALTGGAVVAWRLHVRLHGFTGDGLGASQQIGELALYLTMLACLPSASAVVA</sequence>
<evidence type="ECO:0000313" key="21">
    <source>
        <dbReference type="Proteomes" id="UP000308917"/>
    </source>
</evidence>
<comment type="cofactor">
    <cofactor evidence="1 19">
        <name>Mg(2+)</name>
        <dbReference type="ChEBI" id="CHEBI:18420"/>
    </cofactor>
</comment>
<dbReference type="HAMAP" id="MF_00719">
    <property type="entry name" value="CobS"/>
    <property type="match status" value="1"/>
</dbReference>
<feature type="transmembrane region" description="Helical" evidence="19">
    <location>
        <begin position="156"/>
        <end position="182"/>
    </location>
</feature>
<evidence type="ECO:0000256" key="7">
    <source>
        <dbReference type="ARBA" id="ARBA00022475"/>
    </source>
</evidence>
<proteinExistence type="inferred from homology"/>
<feature type="transmembrane region" description="Helical" evidence="19">
    <location>
        <begin position="227"/>
        <end position="245"/>
    </location>
</feature>
<dbReference type="OrthoDB" id="9794626at2"/>
<feature type="transmembrane region" description="Helical" evidence="19">
    <location>
        <begin position="266"/>
        <end position="283"/>
    </location>
</feature>
<evidence type="ECO:0000256" key="4">
    <source>
        <dbReference type="ARBA" id="ARBA00010561"/>
    </source>
</evidence>
<protein>
    <recommendedName>
        <fullName evidence="6 19">Adenosylcobinamide-GDP ribazoletransferase</fullName>
        <ecNumber evidence="5 19">2.7.8.26</ecNumber>
    </recommendedName>
    <alternativeName>
        <fullName evidence="16 19">Cobalamin synthase</fullName>
    </alternativeName>
    <alternativeName>
        <fullName evidence="15 19">Cobalamin-5'-phosphate synthase</fullName>
    </alternativeName>
</protein>
<dbReference type="InterPro" id="IPR003805">
    <property type="entry name" value="CobS"/>
</dbReference>
<feature type="transmembrane region" description="Helical" evidence="19">
    <location>
        <begin position="203"/>
        <end position="221"/>
    </location>
</feature>
<dbReference type="RefSeq" id="WP_136572052.1">
    <property type="nucleotide sequence ID" value="NZ_STFG01000001.1"/>
</dbReference>
<keyword evidence="11 19" id="KW-0460">Magnesium</keyword>
<dbReference type="UniPathway" id="UPA00148">
    <property type="reaction ID" value="UER00238"/>
</dbReference>
<evidence type="ECO:0000313" key="20">
    <source>
        <dbReference type="EMBL" id="THU05342.1"/>
    </source>
</evidence>
<dbReference type="EC" id="2.7.8.26" evidence="5 19"/>
<gene>
    <name evidence="19" type="primary">cobS</name>
    <name evidence="20" type="ORF">E9531_02045</name>
</gene>
<keyword evidence="8 19" id="KW-0169">Cobalamin biosynthesis</keyword>
<dbReference type="PANTHER" id="PTHR34148:SF1">
    <property type="entry name" value="ADENOSYLCOBINAMIDE-GDP RIBAZOLETRANSFERASE"/>
    <property type="match status" value="1"/>
</dbReference>
<evidence type="ECO:0000256" key="14">
    <source>
        <dbReference type="ARBA" id="ARBA00025228"/>
    </source>
</evidence>
<comment type="caution">
    <text evidence="20">The sequence shown here is derived from an EMBL/GenBank/DDBJ whole genome shotgun (WGS) entry which is preliminary data.</text>
</comment>
<evidence type="ECO:0000256" key="11">
    <source>
        <dbReference type="ARBA" id="ARBA00022842"/>
    </source>
</evidence>
<comment type="subcellular location">
    <subcellularLocation>
        <location evidence="2 19">Cell membrane</location>
        <topology evidence="2 19">Multi-pass membrane protein</topology>
    </subcellularLocation>
</comment>
<dbReference type="GO" id="GO:0051073">
    <property type="term" value="F:adenosylcobinamide-GDP ribazoletransferase activity"/>
    <property type="evidence" value="ECO:0007669"/>
    <property type="project" value="UniProtKB-UniRule"/>
</dbReference>
<keyword evidence="12 19" id="KW-1133">Transmembrane helix</keyword>
<evidence type="ECO:0000256" key="6">
    <source>
        <dbReference type="ARBA" id="ARBA00015850"/>
    </source>
</evidence>
<dbReference type="GO" id="GO:0005886">
    <property type="term" value="C:plasma membrane"/>
    <property type="evidence" value="ECO:0007669"/>
    <property type="project" value="UniProtKB-SubCell"/>
</dbReference>
<keyword evidence="21" id="KW-1185">Reference proteome</keyword>
<evidence type="ECO:0000256" key="13">
    <source>
        <dbReference type="ARBA" id="ARBA00023136"/>
    </source>
</evidence>
<feature type="transmembrane region" description="Helical" evidence="19">
    <location>
        <begin position="71"/>
        <end position="91"/>
    </location>
</feature>
<evidence type="ECO:0000256" key="17">
    <source>
        <dbReference type="ARBA" id="ARBA00048623"/>
    </source>
</evidence>
<feature type="transmembrane region" description="Helical" evidence="19">
    <location>
        <begin position="44"/>
        <end position="65"/>
    </location>
</feature>
<evidence type="ECO:0000256" key="2">
    <source>
        <dbReference type="ARBA" id="ARBA00004651"/>
    </source>
</evidence>
<evidence type="ECO:0000256" key="16">
    <source>
        <dbReference type="ARBA" id="ARBA00032853"/>
    </source>
</evidence>
<feature type="transmembrane region" description="Helical" evidence="19">
    <location>
        <begin position="121"/>
        <end position="144"/>
    </location>
</feature>
<dbReference type="PANTHER" id="PTHR34148">
    <property type="entry name" value="ADENOSYLCOBINAMIDE-GDP RIBAZOLETRANSFERASE"/>
    <property type="match status" value="1"/>
</dbReference>
<dbReference type="Proteomes" id="UP000308917">
    <property type="component" value="Unassembled WGS sequence"/>
</dbReference>
<comment type="catalytic activity">
    <reaction evidence="18 19">
        <text>alpha-ribazole 5'-phosphate + adenosylcob(III)inamide-GDP = adenosylcob(III)alamin 5'-phosphate + GMP + H(+)</text>
        <dbReference type="Rhea" id="RHEA:23560"/>
        <dbReference type="ChEBI" id="CHEBI:15378"/>
        <dbReference type="ChEBI" id="CHEBI:57918"/>
        <dbReference type="ChEBI" id="CHEBI:58115"/>
        <dbReference type="ChEBI" id="CHEBI:60487"/>
        <dbReference type="ChEBI" id="CHEBI:60493"/>
        <dbReference type="EC" id="2.7.8.26"/>
    </reaction>
</comment>
<organism evidence="20 21">
    <name type="scientific">Lampropedia puyangensis</name>
    <dbReference type="NCBI Taxonomy" id="1330072"/>
    <lineage>
        <taxon>Bacteria</taxon>
        <taxon>Pseudomonadati</taxon>
        <taxon>Pseudomonadota</taxon>
        <taxon>Betaproteobacteria</taxon>
        <taxon>Burkholderiales</taxon>
        <taxon>Comamonadaceae</taxon>
        <taxon>Lampropedia</taxon>
    </lineage>
</organism>
<comment type="function">
    <text evidence="14 19">Joins adenosylcobinamide-GDP and alpha-ribazole to generate adenosylcobalamin (Ado-cobalamin). Also synthesizes adenosylcobalamin 5'-phosphate from adenosylcobinamide-GDP and alpha-ribazole 5'-phosphate.</text>
</comment>
<keyword evidence="10 19" id="KW-0812">Transmembrane</keyword>
<keyword evidence="9 19" id="KW-0808">Transferase</keyword>
<evidence type="ECO:0000256" key="15">
    <source>
        <dbReference type="ARBA" id="ARBA00032605"/>
    </source>
</evidence>
<dbReference type="AlphaFoldDB" id="A0A4S8FI19"/>
<keyword evidence="13 19" id="KW-0472">Membrane</keyword>
<evidence type="ECO:0000256" key="12">
    <source>
        <dbReference type="ARBA" id="ARBA00022989"/>
    </source>
</evidence>
<dbReference type="Pfam" id="PF02654">
    <property type="entry name" value="CobS"/>
    <property type="match status" value="1"/>
</dbReference>
<dbReference type="EMBL" id="STFG01000001">
    <property type="protein sequence ID" value="THU05342.1"/>
    <property type="molecule type" value="Genomic_DNA"/>
</dbReference>
<accession>A0A4S8FI19</accession>
<comment type="catalytic activity">
    <reaction evidence="17 19">
        <text>alpha-ribazole + adenosylcob(III)inamide-GDP = adenosylcob(III)alamin + GMP + H(+)</text>
        <dbReference type="Rhea" id="RHEA:16049"/>
        <dbReference type="ChEBI" id="CHEBI:10329"/>
        <dbReference type="ChEBI" id="CHEBI:15378"/>
        <dbReference type="ChEBI" id="CHEBI:18408"/>
        <dbReference type="ChEBI" id="CHEBI:58115"/>
        <dbReference type="ChEBI" id="CHEBI:60487"/>
        <dbReference type="EC" id="2.7.8.26"/>
    </reaction>
</comment>
<dbReference type="GO" id="GO:0008818">
    <property type="term" value="F:cobalamin 5'-phosphate synthase activity"/>
    <property type="evidence" value="ECO:0007669"/>
    <property type="project" value="UniProtKB-UniRule"/>
</dbReference>
<evidence type="ECO:0000256" key="3">
    <source>
        <dbReference type="ARBA" id="ARBA00004663"/>
    </source>
</evidence>
<dbReference type="GO" id="GO:0009236">
    <property type="term" value="P:cobalamin biosynthetic process"/>
    <property type="evidence" value="ECO:0007669"/>
    <property type="project" value="UniProtKB-UniRule"/>
</dbReference>
<evidence type="ECO:0000256" key="18">
    <source>
        <dbReference type="ARBA" id="ARBA00049504"/>
    </source>
</evidence>
<evidence type="ECO:0000256" key="5">
    <source>
        <dbReference type="ARBA" id="ARBA00013200"/>
    </source>
</evidence>
<keyword evidence="7 19" id="KW-1003">Cell membrane</keyword>
<evidence type="ECO:0000256" key="1">
    <source>
        <dbReference type="ARBA" id="ARBA00001946"/>
    </source>
</evidence>
<comment type="pathway">
    <text evidence="3 19">Cofactor biosynthesis; adenosylcobalamin biosynthesis; adenosylcobalamin from cob(II)yrinate a,c-diamide: step 7/7.</text>
</comment>